<accession>A0A0C2XLW3</accession>
<dbReference type="OrthoDB" id="152248at2759"/>
<keyword evidence="1" id="KW-0732">Signal</keyword>
<dbReference type="STRING" id="686832.A0A0C2XLW3"/>
<organism evidence="2 3">
    <name type="scientific">Hebeloma cylindrosporum</name>
    <dbReference type="NCBI Taxonomy" id="76867"/>
    <lineage>
        <taxon>Eukaryota</taxon>
        <taxon>Fungi</taxon>
        <taxon>Dikarya</taxon>
        <taxon>Basidiomycota</taxon>
        <taxon>Agaricomycotina</taxon>
        <taxon>Agaricomycetes</taxon>
        <taxon>Agaricomycetidae</taxon>
        <taxon>Agaricales</taxon>
        <taxon>Agaricineae</taxon>
        <taxon>Hymenogastraceae</taxon>
        <taxon>Hebeloma</taxon>
    </lineage>
</organism>
<feature type="signal peptide" evidence="1">
    <location>
        <begin position="1"/>
        <end position="22"/>
    </location>
</feature>
<dbReference type="PANTHER" id="PTHR38847">
    <property type="match status" value="1"/>
</dbReference>
<reference evidence="2 3" key="1">
    <citation type="submission" date="2014-04" db="EMBL/GenBank/DDBJ databases">
        <authorList>
            <consortium name="DOE Joint Genome Institute"/>
            <person name="Kuo A."/>
            <person name="Gay G."/>
            <person name="Dore J."/>
            <person name="Kohler A."/>
            <person name="Nagy L.G."/>
            <person name="Floudas D."/>
            <person name="Copeland A."/>
            <person name="Barry K.W."/>
            <person name="Cichocki N."/>
            <person name="Veneault-Fourrey C."/>
            <person name="LaButti K."/>
            <person name="Lindquist E.A."/>
            <person name="Lipzen A."/>
            <person name="Lundell T."/>
            <person name="Morin E."/>
            <person name="Murat C."/>
            <person name="Sun H."/>
            <person name="Tunlid A."/>
            <person name="Henrissat B."/>
            <person name="Grigoriev I.V."/>
            <person name="Hibbett D.S."/>
            <person name="Martin F."/>
            <person name="Nordberg H.P."/>
            <person name="Cantor M.N."/>
            <person name="Hua S.X."/>
        </authorList>
    </citation>
    <scope>NUCLEOTIDE SEQUENCE [LARGE SCALE GENOMIC DNA]</scope>
    <source>
        <strain evidence="3">h7</strain>
    </source>
</reference>
<protein>
    <recommendedName>
        <fullName evidence="4">Ubiquitin 3 binding protein But2 C-terminal domain-containing protein</fullName>
    </recommendedName>
</protein>
<dbReference type="Pfam" id="PF14273">
    <property type="entry name" value="DUF4360"/>
    <property type="match status" value="1"/>
</dbReference>
<dbReference type="AlphaFoldDB" id="A0A0C2XLW3"/>
<sequence>MFSFNFITSSVLVLACLNAVAGSPAAALEVRQVAAPTGFEITNLGLHKACLPGTANYALSADKSTLTVDFSNYFARVGPGLPPLEWHRTCQTILDVVVPPGFALGISSVEYRGYYQLDTKVTASHLTVYYFKGPGRATAHSVLTGPISGGTHVYHDDFAPSNKVLSPCGTNTELNIYHDIRTLHGHNTAGSGYISQHDNPTFTYTFKFYWKTC</sequence>
<evidence type="ECO:0000313" key="2">
    <source>
        <dbReference type="EMBL" id="KIM38723.1"/>
    </source>
</evidence>
<evidence type="ECO:0000313" key="3">
    <source>
        <dbReference type="Proteomes" id="UP000053424"/>
    </source>
</evidence>
<dbReference type="InterPro" id="IPR025649">
    <property type="entry name" value="DUF4360"/>
</dbReference>
<reference evidence="3" key="2">
    <citation type="submission" date="2015-01" db="EMBL/GenBank/DDBJ databases">
        <title>Evolutionary Origins and Diversification of the Mycorrhizal Mutualists.</title>
        <authorList>
            <consortium name="DOE Joint Genome Institute"/>
            <consortium name="Mycorrhizal Genomics Consortium"/>
            <person name="Kohler A."/>
            <person name="Kuo A."/>
            <person name="Nagy L.G."/>
            <person name="Floudas D."/>
            <person name="Copeland A."/>
            <person name="Barry K.W."/>
            <person name="Cichocki N."/>
            <person name="Veneault-Fourrey C."/>
            <person name="LaButti K."/>
            <person name="Lindquist E.A."/>
            <person name="Lipzen A."/>
            <person name="Lundell T."/>
            <person name="Morin E."/>
            <person name="Murat C."/>
            <person name="Riley R."/>
            <person name="Ohm R."/>
            <person name="Sun H."/>
            <person name="Tunlid A."/>
            <person name="Henrissat B."/>
            <person name="Grigoriev I.V."/>
            <person name="Hibbett D.S."/>
            <person name="Martin F."/>
        </authorList>
    </citation>
    <scope>NUCLEOTIDE SEQUENCE [LARGE SCALE GENOMIC DNA]</scope>
    <source>
        <strain evidence="3">h7</strain>
    </source>
</reference>
<evidence type="ECO:0000256" key="1">
    <source>
        <dbReference type="SAM" id="SignalP"/>
    </source>
</evidence>
<dbReference type="Proteomes" id="UP000053424">
    <property type="component" value="Unassembled WGS sequence"/>
</dbReference>
<proteinExistence type="predicted"/>
<gene>
    <name evidence="2" type="ORF">M413DRAFT_447670</name>
</gene>
<feature type="chain" id="PRO_5002158774" description="Ubiquitin 3 binding protein But2 C-terminal domain-containing protein" evidence="1">
    <location>
        <begin position="23"/>
        <end position="213"/>
    </location>
</feature>
<name>A0A0C2XLW3_HEBCY</name>
<dbReference type="EMBL" id="KN831789">
    <property type="protein sequence ID" value="KIM38723.1"/>
    <property type="molecule type" value="Genomic_DNA"/>
</dbReference>
<keyword evidence="3" id="KW-1185">Reference proteome</keyword>
<evidence type="ECO:0008006" key="4">
    <source>
        <dbReference type="Google" id="ProtNLM"/>
    </source>
</evidence>
<dbReference type="PANTHER" id="PTHR38847:SF1">
    <property type="entry name" value="PSEUDOURIDINE SYNTHASE RSUA_RLUA-LIKE DOMAIN-CONTAINING PROTEIN"/>
    <property type="match status" value="1"/>
</dbReference>
<dbReference type="HOGENOM" id="CLU_083369_1_0_1"/>